<name>A0AAD3H3E0_9STRA</name>
<evidence type="ECO:0008006" key="4">
    <source>
        <dbReference type="Google" id="ProtNLM"/>
    </source>
</evidence>
<gene>
    <name evidence="2" type="ORF">CTEN210_05094</name>
</gene>
<evidence type="ECO:0000313" key="2">
    <source>
        <dbReference type="EMBL" id="GFH48618.1"/>
    </source>
</evidence>
<reference evidence="2 3" key="1">
    <citation type="journal article" date="2021" name="Sci. Rep.">
        <title>The genome of the diatom Chaetoceros tenuissimus carries an ancient integrated fragment of an extant virus.</title>
        <authorList>
            <person name="Hongo Y."/>
            <person name="Kimura K."/>
            <person name="Takaki Y."/>
            <person name="Yoshida Y."/>
            <person name="Baba S."/>
            <person name="Kobayashi G."/>
            <person name="Nagasaki K."/>
            <person name="Hano T."/>
            <person name="Tomaru Y."/>
        </authorList>
    </citation>
    <scope>NUCLEOTIDE SEQUENCE [LARGE SCALE GENOMIC DNA]</scope>
    <source>
        <strain evidence="2 3">NIES-3715</strain>
    </source>
</reference>
<organism evidence="2 3">
    <name type="scientific">Chaetoceros tenuissimus</name>
    <dbReference type="NCBI Taxonomy" id="426638"/>
    <lineage>
        <taxon>Eukaryota</taxon>
        <taxon>Sar</taxon>
        <taxon>Stramenopiles</taxon>
        <taxon>Ochrophyta</taxon>
        <taxon>Bacillariophyta</taxon>
        <taxon>Coscinodiscophyceae</taxon>
        <taxon>Chaetocerotophycidae</taxon>
        <taxon>Chaetocerotales</taxon>
        <taxon>Chaetocerotaceae</taxon>
        <taxon>Chaetoceros</taxon>
    </lineage>
</organism>
<keyword evidence="1" id="KW-0732">Signal</keyword>
<sequence>MKQFSFLFAALSITNQIELVDAFSTSSISSISVMKDTSLRLHSSYDRRSFLANTAATSFVFSSLAFPVPAFADTLLMDKGTPDVEAFKGGVEEAKNRLRLAILDIDNLLANYEEISKNGGGDNVRLYLGTQGLKSHMYGITKVVKALKEEADDIVEYTEASNEFEAYLFQAEGAAYQSLFAEHSSAKSTPESLLKTAKKDIVNMRKFMGDLAEQLSIKV</sequence>
<accession>A0AAD3H3E0</accession>
<proteinExistence type="predicted"/>
<feature type="signal peptide" evidence="1">
    <location>
        <begin position="1"/>
        <end position="22"/>
    </location>
</feature>
<evidence type="ECO:0000313" key="3">
    <source>
        <dbReference type="Proteomes" id="UP001054902"/>
    </source>
</evidence>
<dbReference type="EMBL" id="BLLK01000029">
    <property type="protein sequence ID" value="GFH48618.1"/>
    <property type="molecule type" value="Genomic_DNA"/>
</dbReference>
<dbReference type="Proteomes" id="UP001054902">
    <property type="component" value="Unassembled WGS sequence"/>
</dbReference>
<keyword evidence="3" id="KW-1185">Reference proteome</keyword>
<dbReference type="AlphaFoldDB" id="A0AAD3H3E0"/>
<comment type="caution">
    <text evidence="2">The sequence shown here is derived from an EMBL/GenBank/DDBJ whole genome shotgun (WGS) entry which is preliminary data.</text>
</comment>
<protein>
    <recommendedName>
        <fullName evidence="4">DUF4142 domain-containing protein</fullName>
    </recommendedName>
</protein>
<evidence type="ECO:0000256" key="1">
    <source>
        <dbReference type="SAM" id="SignalP"/>
    </source>
</evidence>
<feature type="chain" id="PRO_5042062445" description="DUF4142 domain-containing protein" evidence="1">
    <location>
        <begin position="23"/>
        <end position="219"/>
    </location>
</feature>